<dbReference type="InterPro" id="IPR043472">
    <property type="entry name" value="Macro_dom-like"/>
</dbReference>
<evidence type="ECO:0000313" key="17">
    <source>
        <dbReference type="EMBL" id="CAH1399932.1"/>
    </source>
</evidence>
<evidence type="ECO:0000259" key="15">
    <source>
        <dbReference type="Pfam" id="PF00883"/>
    </source>
</evidence>
<evidence type="ECO:0000256" key="4">
    <source>
        <dbReference type="ARBA" id="ARBA00022670"/>
    </source>
</evidence>
<dbReference type="InterPro" id="IPR008283">
    <property type="entry name" value="Peptidase_M17_N"/>
</dbReference>
<evidence type="ECO:0000256" key="8">
    <source>
        <dbReference type="ARBA" id="ARBA00029605"/>
    </source>
</evidence>
<evidence type="ECO:0000256" key="5">
    <source>
        <dbReference type="ARBA" id="ARBA00022801"/>
    </source>
</evidence>
<comment type="similarity">
    <text evidence="1">Belongs to the peptidase M17 family.</text>
</comment>
<dbReference type="Gene3D" id="3.40.630.10">
    <property type="entry name" value="Zn peptidases"/>
    <property type="match status" value="1"/>
</dbReference>
<dbReference type="SUPFAM" id="SSF53187">
    <property type="entry name" value="Zn-dependent exopeptidases"/>
    <property type="match status" value="1"/>
</dbReference>
<evidence type="ECO:0000256" key="12">
    <source>
        <dbReference type="ARBA" id="ARBA00045966"/>
    </source>
</evidence>
<dbReference type="PANTHER" id="PTHR11963">
    <property type="entry name" value="LEUCINE AMINOPEPTIDASE-RELATED"/>
    <property type="match status" value="1"/>
</dbReference>
<dbReference type="AlphaFoldDB" id="A0A9P0HDR5"/>
<evidence type="ECO:0000256" key="13">
    <source>
        <dbReference type="ARBA" id="ARBA00047881"/>
    </source>
</evidence>
<organism evidence="17 18">
    <name type="scientific">Nezara viridula</name>
    <name type="common">Southern green stink bug</name>
    <name type="synonym">Cimex viridulus</name>
    <dbReference type="NCBI Taxonomy" id="85310"/>
    <lineage>
        <taxon>Eukaryota</taxon>
        <taxon>Metazoa</taxon>
        <taxon>Ecdysozoa</taxon>
        <taxon>Arthropoda</taxon>
        <taxon>Hexapoda</taxon>
        <taxon>Insecta</taxon>
        <taxon>Pterygota</taxon>
        <taxon>Neoptera</taxon>
        <taxon>Paraneoptera</taxon>
        <taxon>Hemiptera</taxon>
        <taxon>Heteroptera</taxon>
        <taxon>Panheteroptera</taxon>
        <taxon>Pentatomomorpha</taxon>
        <taxon>Pentatomoidea</taxon>
        <taxon>Pentatomidae</taxon>
        <taxon>Pentatominae</taxon>
        <taxon>Nezara</taxon>
    </lineage>
</organism>
<dbReference type="Gene3D" id="3.40.220.10">
    <property type="entry name" value="Leucine Aminopeptidase, subunit E, domain 1"/>
    <property type="match status" value="1"/>
</dbReference>
<sequence>MLKRKATASLSYKIFKRWSSCGGGGSGKKGVVFGCYDGCNPGDFKLSKAAALFDSGQSGKLSELLKGTGVPLGQAQVFSNLGDDFAAVAVAGVGPEGAGYDPLERLDVCKENIRIAAGVGAKKLQDQGINQILVEGFTSPEPAAEGASLAVWKYQDLKNPEKRQPLATLLHYEPGAGNADKEEWEKGVCKAEAQNLARYIEEVPANLMTPTIFAENAIEAVCPCGAQVEVHDLDWIETNKMGAFAALGKTSCEPPMFLELKYCGGAIEDEPVVFVGKGITYDTGGLCPKPCDEMSEYRGDLAGGAVILGTIRCIARMALPINVIGLIPLCEHMFGGYATKPGDIVIPSNGKSIRIVDPNNEGSVLLSDALIYTRRHKPCAVVSIASLTLGMRSTVGTAASGTFTTSNEMWFELDRAGGETGDRFWRFPNFWKTYTRRVTEVTGADICNVGKGSGNSCLQAAFLKEFIHEVDFAHIDIGGTGMLASGIGHPYLAAGVMSGRPTRSIVQFLYQIACPHTKGDDC</sequence>
<dbReference type="SUPFAM" id="SSF52949">
    <property type="entry name" value="Macro domain-like"/>
    <property type="match status" value="1"/>
</dbReference>
<evidence type="ECO:0000256" key="10">
    <source>
        <dbReference type="ARBA" id="ARBA00030997"/>
    </source>
</evidence>
<reference evidence="17" key="1">
    <citation type="submission" date="2022-01" db="EMBL/GenBank/DDBJ databases">
        <authorList>
            <person name="King R."/>
        </authorList>
    </citation>
    <scope>NUCLEOTIDE SEQUENCE</scope>
</reference>
<protein>
    <recommendedName>
        <fullName evidence="2">Cytosol aminopeptidase</fullName>
        <ecNumber evidence="7">3.4.13.23</ecNumber>
    </recommendedName>
    <alternativeName>
        <fullName evidence="10">Cysteinylglycine-S-conjugate dipeptidase</fullName>
    </alternativeName>
    <alternativeName>
        <fullName evidence="11">Leucine aminopeptidase 3</fullName>
    </alternativeName>
    <alternativeName>
        <fullName evidence="9">Proline aminopeptidase</fullName>
    </alternativeName>
    <alternativeName>
        <fullName evidence="8">Prolyl aminopeptidase</fullName>
    </alternativeName>
</protein>
<dbReference type="Proteomes" id="UP001152798">
    <property type="component" value="Chromosome 4"/>
</dbReference>
<accession>A0A9P0HDR5</accession>
<dbReference type="GO" id="GO:0030145">
    <property type="term" value="F:manganese ion binding"/>
    <property type="evidence" value="ECO:0007669"/>
    <property type="project" value="InterPro"/>
</dbReference>
<comment type="catalytic activity">
    <reaction evidence="13">
        <text>S-benzyl-L-cysteinylglycine + H2O = S-benzyl-L-cysteine + glycine</text>
        <dbReference type="Rhea" id="RHEA:62568"/>
        <dbReference type="ChEBI" id="CHEBI:15377"/>
        <dbReference type="ChEBI" id="CHEBI:57305"/>
        <dbReference type="ChEBI" id="CHEBI:145802"/>
        <dbReference type="ChEBI" id="CHEBI:145803"/>
    </reaction>
    <physiologicalReaction direction="left-to-right" evidence="13">
        <dbReference type="Rhea" id="RHEA:62569"/>
    </physiologicalReaction>
</comment>
<evidence type="ECO:0000256" key="7">
    <source>
        <dbReference type="ARBA" id="ARBA00023625"/>
    </source>
</evidence>
<evidence type="ECO:0000256" key="3">
    <source>
        <dbReference type="ARBA" id="ARBA00022438"/>
    </source>
</evidence>
<gene>
    <name evidence="17" type="ORF">NEZAVI_LOCUS9275</name>
</gene>
<comment type="catalytic activity">
    <reaction evidence="6">
        <text>an S-substituted L-cysteinylglycine + H2O = an S-substituted L-cysteine + glycine</text>
        <dbReference type="Rhea" id="RHEA:60444"/>
        <dbReference type="ChEBI" id="CHEBI:15377"/>
        <dbReference type="ChEBI" id="CHEBI:57305"/>
        <dbReference type="ChEBI" id="CHEBI:58717"/>
        <dbReference type="ChEBI" id="CHEBI:143103"/>
        <dbReference type="EC" id="3.4.13.23"/>
    </reaction>
    <physiologicalReaction direction="left-to-right" evidence="6">
        <dbReference type="Rhea" id="RHEA:60445"/>
    </physiologicalReaction>
</comment>
<keyword evidence="3" id="KW-0031">Aminopeptidase</keyword>
<keyword evidence="4" id="KW-0645">Protease</keyword>
<dbReference type="EC" id="3.4.13.23" evidence="7"/>
<proteinExistence type="inferred from homology"/>
<evidence type="ECO:0000256" key="11">
    <source>
        <dbReference type="ARBA" id="ARBA00031564"/>
    </source>
</evidence>
<feature type="domain" description="Cytosol aminopeptidase" evidence="15">
    <location>
        <begin position="195"/>
        <end position="505"/>
    </location>
</feature>
<dbReference type="GO" id="GO:0006508">
    <property type="term" value="P:proteolysis"/>
    <property type="evidence" value="ECO:0007669"/>
    <property type="project" value="UniProtKB-KW"/>
</dbReference>
<dbReference type="GO" id="GO:0005737">
    <property type="term" value="C:cytoplasm"/>
    <property type="evidence" value="ECO:0007669"/>
    <property type="project" value="InterPro"/>
</dbReference>
<dbReference type="EMBL" id="OV725080">
    <property type="protein sequence ID" value="CAH1399932.1"/>
    <property type="molecule type" value="Genomic_DNA"/>
</dbReference>
<dbReference type="OrthoDB" id="412814at2759"/>
<dbReference type="InterPro" id="IPR011356">
    <property type="entry name" value="Leucine_aapep/pepB"/>
</dbReference>
<keyword evidence="5" id="KW-0378">Hydrolase</keyword>
<dbReference type="Pfam" id="PF00883">
    <property type="entry name" value="Peptidase_M17"/>
    <property type="match status" value="1"/>
</dbReference>
<evidence type="ECO:0000259" key="16">
    <source>
        <dbReference type="Pfam" id="PF02789"/>
    </source>
</evidence>
<keyword evidence="18" id="KW-1185">Reference proteome</keyword>
<dbReference type="InterPro" id="IPR000819">
    <property type="entry name" value="Peptidase_M17_C"/>
</dbReference>
<evidence type="ECO:0000256" key="1">
    <source>
        <dbReference type="ARBA" id="ARBA00009528"/>
    </source>
</evidence>
<dbReference type="GO" id="GO:0070006">
    <property type="term" value="F:metalloaminopeptidase activity"/>
    <property type="evidence" value="ECO:0007669"/>
    <property type="project" value="InterPro"/>
</dbReference>
<dbReference type="PANTHER" id="PTHR11963:SF16">
    <property type="entry name" value="CYTOSOL AMINOPEPTIDASE"/>
    <property type="match status" value="1"/>
</dbReference>
<dbReference type="Pfam" id="PF02789">
    <property type="entry name" value="Peptidase_M17_N"/>
    <property type="match status" value="1"/>
</dbReference>
<dbReference type="PRINTS" id="PR00481">
    <property type="entry name" value="LAMNOPPTDASE"/>
</dbReference>
<feature type="domain" description="Peptidase M17 leucyl aminopeptidase N-terminal" evidence="16">
    <location>
        <begin position="45"/>
        <end position="159"/>
    </location>
</feature>
<comment type="catalytic activity">
    <reaction evidence="14">
        <text>L-cysteinylglycine + H2O = L-cysteine + glycine</text>
        <dbReference type="Rhea" id="RHEA:28783"/>
        <dbReference type="ChEBI" id="CHEBI:15377"/>
        <dbReference type="ChEBI" id="CHEBI:35235"/>
        <dbReference type="ChEBI" id="CHEBI:57305"/>
        <dbReference type="ChEBI" id="CHEBI:61694"/>
    </reaction>
    <physiologicalReaction direction="left-to-right" evidence="14">
        <dbReference type="Rhea" id="RHEA:28784"/>
    </physiologicalReaction>
</comment>
<evidence type="ECO:0000256" key="9">
    <source>
        <dbReference type="ARBA" id="ARBA00030930"/>
    </source>
</evidence>
<name>A0A9P0HDR5_NEZVI</name>
<evidence type="ECO:0000313" key="18">
    <source>
        <dbReference type="Proteomes" id="UP001152798"/>
    </source>
</evidence>
<evidence type="ECO:0000256" key="14">
    <source>
        <dbReference type="ARBA" id="ARBA00049107"/>
    </source>
</evidence>
<evidence type="ECO:0000256" key="2">
    <source>
        <dbReference type="ARBA" id="ARBA00014190"/>
    </source>
</evidence>
<comment type="function">
    <text evidence="12">Cytosolic metallopeptidase that catalyzes the removal of unsubstituted N-terminal hydrophobic amino acids from various peptides. The presence of Zn(2+) ions is essential for the peptidase activity, and the association with other cofactors can modulate the substrate spectificity of the enzyme. For instance, in the presence of Mn(2+), it displays a specific Cys-Gly hydrolyzing activity of Cys-Gly-S-conjugates. Involved in the metabolism of glutathione and in the degradation of glutathione S-conjugates, which may play a role in the control of the cell redox status.</text>
</comment>
<evidence type="ECO:0000256" key="6">
    <source>
        <dbReference type="ARBA" id="ARBA00023511"/>
    </source>
</evidence>